<organism evidence="2 3">
    <name type="scientific">Cotesia congregata</name>
    <name type="common">Parasitoid wasp</name>
    <name type="synonym">Apanteles congregatus</name>
    <dbReference type="NCBI Taxonomy" id="51543"/>
    <lineage>
        <taxon>Eukaryota</taxon>
        <taxon>Metazoa</taxon>
        <taxon>Ecdysozoa</taxon>
        <taxon>Arthropoda</taxon>
        <taxon>Hexapoda</taxon>
        <taxon>Insecta</taxon>
        <taxon>Pterygota</taxon>
        <taxon>Neoptera</taxon>
        <taxon>Endopterygota</taxon>
        <taxon>Hymenoptera</taxon>
        <taxon>Apocrita</taxon>
        <taxon>Ichneumonoidea</taxon>
        <taxon>Braconidae</taxon>
        <taxon>Microgastrinae</taxon>
        <taxon>Cotesia</taxon>
    </lineage>
</organism>
<gene>
    <name evidence="2" type="ORF">HICCMSTLAB_LOCUS5621</name>
</gene>
<evidence type="ECO:0000313" key="3">
    <source>
        <dbReference type="Proteomes" id="UP000786811"/>
    </source>
</evidence>
<comment type="caution">
    <text evidence="2">The sequence shown here is derived from an EMBL/GenBank/DDBJ whole genome shotgun (WGS) entry which is preliminary data.</text>
</comment>
<keyword evidence="3" id="KW-1185">Reference proteome</keyword>
<protein>
    <submittedName>
        <fullName evidence="2">Uncharacterized protein</fullName>
    </submittedName>
</protein>
<dbReference type="EMBL" id="CAJNRD030001119">
    <property type="protein sequence ID" value="CAG5090412.1"/>
    <property type="molecule type" value="Genomic_DNA"/>
</dbReference>
<feature type="region of interest" description="Disordered" evidence="1">
    <location>
        <begin position="1"/>
        <end position="36"/>
    </location>
</feature>
<sequence length="36" mass="4092">MMNAVDLERVKVSSQDESNSKQTKIKLSGKSFFRTT</sequence>
<dbReference type="AlphaFoldDB" id="A0A8J2HAE2"/>
<accession>A0A8J2HAE2</accession>
<feature type="compositionally biased region" description="Basic and acidic residues" evidence="1">
    <location>
        <begin position="1"/>
        <end position="11"/>
    </location>
</feature>
<evidence type="ECO:0000256" key="1">
    <source>
        <dbReference type="SAM" id="MobiDB-lite"/>
    </source>
</evidence>
<dbReference type="Proteomes" id="UP000786811">
    <property type="component" value="Unassembled WGS sequence"/>
</dbReference>
<reference evidence="2" key="1">
    <citation type="submission" date="2021-04" db="EMBL/GenBank/DDBJ databases">
        <authorList>
            <person name="Chebbi M.A.C M."/>
        </authorList>
    </citation>
    <scope>NUCLEOTIDE SEQUENCE</scope>
</reference>
<proteinExistence type="predicted"/>
<feature type="compositionally biased region" description="Polar residues" evidence="1">
    <location>
        <begin position="12"/>
        <end position="22"/>
    </location>
</feature>
<name>A0A8J2HAE2_COTCN</name>
<evidence type="ECO:0000313" key="2">
    <source>
        <dbReference type="EMBL" id="CAG5090412.1"/>
    </source>
</evidence>
<feature type="non-terminal residue" evidence="2">
    <location>
        <position position="36"/>
    </location>
</feature>